<organism evidence="3 4">
    <name type="scientific">Paratrimastix pyriformis</name>
    <dbReference type="NCBI Taxonomy" id="342808"/>
    <lineage>
        <taxon>Eukaryota</taxon>
        <taxon>Metamonada</taxon>
        <taxon>Preaxostyla</taxon>
        <taxon>Paratrimastigidae</taxon>
        <taxon>Paratrimastix</taxon>
    </lineage>
</organism>
<accession>A0ABQ8UR67</accession>
<evidence type="ECO:0000256" key="1">
    <source>
        <dbReference type="ARBA" id="ARBA00010271"/>
    </source>
</evidence>
<evidence type="ECO:0000313" key="4">
    <source>
        <dbReference type="Proteomes" id="UP001141327"/>
    </source>
</evidence>
<dbReference type="PANTHER" id="PTHR11062:SF73">
    <property type="entry name" value="EXOSTOSIN-LIKE 3"/>
    <property type="match status" value="1"/>
</dbReference>
<keyword evidence="4" id="KW-1185">Reference proteome</keyword>
<evidence type="ECO:0000259" key="2">
    <source>
        <dbReference type="Pfam" id="PF03016"/>
    </source>
</evidence>
<feature type="domain" description="Exostosin GT47" evidence="2">
    <location>
        <begin position="76"/>
        <end position="338"/>
    </location>
</feature>
<gene>
    <name evidence="3" type="ORF">PAPYR_2453</name>
</gene>
<dbReference type="InterPro" id="IPR004263">
    <property type="entry name" value="Exostosin"/>
</dbReference>
<dbReference type="EMBL" id="JAPMOS010000009">
    <property type="protein sequence ID" value="KAJ4461017.1"/>
    <property type="molecule type" value="Genomic_DNA"/>
</dbReference>
<comment type="similarity">
    <text evidence="1">Belongs to the glycosyltransferase 47 family.</text>
</comment>
<name>A0ABQ8UR67_9EUKA</name>
<evidence type="ECO:0000313" key="3">
    <source>
        <dbReference type="EMBL" id="KAJ4461017.1"/>
    </source>
</evidence>
<dbReference type="InterPro" id="IPR040911">
    <property type="entry name" value="Exostosin_GT47"/>
</dbReference>
<comment type="caution">
    <text evidence="3">The sequence shown here is derived from an EMBL/GenBank/DDBJ whole genome shotgun (WGS) entry which is preliminary data.</text>
</comment>
<dbReference type="PANTHER" id="PTHR11062">
    <property type="entry name" value="EXOSTOSIN HEPARAN SULFATE GLYCOSYLTRANSFERASE -RELATED"/>
    <property type="match status" value="1"/>
</dbReference>
<dbReference type="Proteomes" id="UP001141327">
    <property type="component" value="Unassembled WGS sequence"/>
</dbReference>
<proteinExistence type="inferred from homology"/>
<dbReference type="Pfam" id="PF03016">
    <property type="entry name" value="Exostosin_GT47"/>
    <property type="match status" value="1"/>
</dbReference>
<protein>
    <submittedName>
        <fullName evidence="3">Multiple exostoses 1</fullName>
    </submittedName>
</protein>
<reference evidence="3" key="1">
    <citation type="journal article" date="2022" name="bioRxiv">
        <title>Genomics of Preaxostyla Flagellates Illuminates Evolutionary Transitions and the Path Towards Mitochondrial Loss.</title>
        <authorList>
            <person name="Novak L.V.F."/>
            <person name="Treitli S.C."/>
            <person name="Pyrih J."/>
            <person name="Halakuc P."/>
            <person name="Pipaliya S.V."/>
            <person name="Vacek V."/>
            <person name="Brzon O."/>
            <person name="Soukal P."/>
            <person name="Eme L."/>
            <person name="Dacks J.B."/>
            <person name="Karnkowska A."/>
            <person name="Elias M."/>
            <person name="Hampl V."/>
        </authorList>
    </citation>
    <scope>NUCLEOTIDE SEQUENCE</scope>
    <source>
        <strain evidence="3">RCP-MX</strain>
    </source>
</reference>
<sequence>MIHTISVTGLWLNWRASSCTLNNPNCFHLEQCTNFSLYIYPPNSLPLKSFLWPPPSLHSFSRTLGHYPPGDQGALAEALEPRLRPYLTDDPRKACLKLVMMDPMEGPRVEYPRYLRQLPHWDQGRNHVVFDYYDWHWSHYGQSHAAFESDYALVFKSSPKSSGYRPGFDIPTLLHPSRIPQCQCGPGDEPDDPLTRPRPLLAFFKGVIQTSNVANLRRRLLAMHDGVDFVVEDTADPASAHQDLDPASCPPADFSAFYKEHRALSYNEGMCWSRFALVPRGYGLHIYRLAEALAAGSIPVILSDNFQLPYSDWLDWRSFSLVLPEKDTASLPALLRSITPAHEAMLREAGQRLWQTQLATPELRLRLGLEIVHERIKQAQAGLTARYVPEALLHTPERSGPDDPEI</sequence>